<name>A0A3S4Y6T8_9FIRM</name>
<sequence length="263" mass="30165">MASHIAHYFFGKRILTLLPDAAQAVAQKYEAHFLIGNQGPDIFFFALPYRADNLGSRIHAESLSKLLRQNRGWIRYSDRNNPTWAYLLGLLCHFSLDISLHPFIDRIEDRVALDHMTMEREHDRAVLEEEGIDPLRFVSRDILPHPDKVADAIVPVYGRYEGGDIHAVRSALFSFRLVEMLFHVSSPGAYDRKMRLLRLLGMQKSFGGKLMHDKGFFESRYITTPALMTRMRLAYPVAVEAIEALYEGEDAYPPFFDLNFSGV</sequence>
<evidence type="ECO:0000259" key="1">
    <source>
        <dbReference type="Pfam" id="PF00882"/>
    </source>
</evidence>
<dbReference type="Proteomes" id="UP000269544">
    <property type="component" value="Chromosome"/>
</dbReference>
<reference evidence="2 3" key="1">
    <citation type="submission" date="2018-12" db="EMBL/GenBank/DDBJ databases">
        <authorList>
            <consortium name="Pathogen Informatics"/>
        </authorList>
    </citation>
    <scope>NUCLEOTIDE SEQUENCE [LARGE SCALE GENOMIC DNA]</scope>
    <source>
        <strain evidence="2 3">NCTC13079</strain>
    </source>
</reference>
<gene>
    <name evidence="2" type="ORF">NCTC13079_00559</name>
</gene>
<organism evidence="2 3">
    <name type="scientific">Aedoeadaptatus ivorii</name>
    <dbReference type="NCBI Taxonomy" id="54006"/>
    <lineage>
        <taxon>Bacteria</taxon>
        <taxon>Bacillati</taxon>
        <taxon>Bacillota</taxon>
        <taxon>Tissierellia</taxon>
        <taxon>Tissierellales</taxon>
        <taxon>Peptoniphilaceae</taxon>
        <taxon>Aedoeadaptatus</taxon>
    </lineage>
</organism>
<dbReference type="RefSeq" id="WP_164715190.1">
    <property type="nucleotide sequence ID" value="NZ_LR134523.1"/>
</dbReference>
<dbReference type="EMBL" id="LR134523">
    <property type="protein sequence ID" value="VEJ35191.1"/>
    <property type="molecule type" value="Genomic_DNA"/>
</dbReference>
<evidence type="ECO:0000313" key="2">
    <source>
        <dbReference type="EMBL" id="VEJ35191.1"/>
    </source>
</evidence>
<accession>A0A3S4Y6T8</accession>
<protein>
    <recommendedName>
        <fullName evidence="1">Phospholipase C/D domain-containing protein</fullName>
    </recommendedName>
</protein>
<dbReference type="KEGG" id="piv:NCTC13079_00559"/>
<dbReference type="InterPro" id="IPR029002">
    <property type="entry name" value="PLPC/GPLD1"/>
</dbReference>
<keyword evidence="3" id="KW-1185">Reference proteome</keyword>
<proteinExistence type="predicted"/>
<feature type="domain" description="Phospholipase C/D" evidence="1">
    <location>
        <begin position="7"/>
        <end position="126"/>
    </location>
</feature>
<dbReference type="AlphaFoldDB" id="A0A3S4Y6T8"/>
<evidence type="ECO:0000313" key="3">
    <source>
        <dbReference type="Proteomes" id="UP000269544"/>
    </source>
</evidence>
<dbReference type="Pfam" id="PF00882">
    <property type="entry name" value="Zn_dep_PLPC"/>
    <property type="match status" value="1"/>
</dbReference>